<name>S8E8J9_9LAMI</name>
<comment type="caution">
    <text evidence="5">The sequence shown here is derived from an EMBL/GenBank/DDBJ whole genome shotgun (WGS) entry which is preliminary data.</text>
</comment>
<dbReference type="Proteomes" id="UP000015453">
    <property type="component" value="Unassembled WGS sequence"/>
</dbReference>
<evidence type="ECO:0000256" key="3">
    <source>
        <dbReference type="ARBA" id="ARBA00023204"/>
    </source>
</evidence>
<dbReference type="GO" id="GO:0006281">
    <property type="term" value="P:DNA repair"/>
    <property type="evidence" value="ECO:0007669"/>
    <property type="project" value="UniProtKB-KW"/>
</dbReference>
<dbReference type="EMBL" id="AUSU01000935">
    <property type="protein sequence ID" value="EPS72183.1"/>
    <property type="molecule type" value="Genomic_DNA"/>
</dbReference>
<feature type="non-terminal residue" evidence="5">
    <location>
        <position position="167"/>
    </location>
</feature>
<keyword evidence="4" id="KW-0539">Nucleus</keyword>
<evidence type="ECO:0000256" key="4">
    <source>
        <dbReference type="ARBA" id="ARBA00023242"/>
    </source>
</evidence>
<proteinExistence type="predicted"/>
<evidence type="ECO:0000256" key="1">
    <source>
        <dbReference type="ARBA" id="ARBA00004123"/>
    </source>
</evidence>
<sequence>MGSSVPIEAATEEIEHDVWEAGNALLRPPSSPDELLKLLNKAEGILSGICQEPSISTAKAILPMMNALISDEIFKHSDGNVQVAVASCLNELTRITAPDYSYSDELMQDIFKLFMTALKQLPRGTGMNLSRAENILNTMATIRTGVMMWDLELDDMVVEMFELFFDT</sequence>
<dbReference type="GO" id="GO:0005634">
    <property type="term" value="C:nucleus"/>
    <property type="evidence" value="ECO:0007669"/>
    <property type="project" value="UniProtKB-SubCell"/>
</dbReference>
<evidence type="ECO:0000313" key="5">
    <source>
        <dbReference type="EMBL" id="EPS72183.1"/>
    </source>
</evidence>
<accession>S8E8J9</accession>
<reference evidence="5 6" key="1">
    <citation type="journal article" date="2013" name="BMC Genomics">
        <title>The miniature genome of a carnivorous plant Genlisea aurea contains a low number of genes and short non-coding sequences.</title>
        <authorList>
            <person name="Leushkin E.V."/>
            <person name="Sutormin R.A."/>
            <person name="Nabieva E.R."/>
            <person name="Penin A.A."/>
            <person name="Kondrashov A.S."/>
            <person name="Logacheva M.D."/>
        </authorList>
    </citation>
    <scope>NUCLEOTIDE SEQUENCE [LARGE SCALE GENOMIC DNA]</scope>
</reference>
<dbReference type="AlphaFoldDB" id="S8E8J9"/>
<dbReference type="Pfam" id="PF20168">
    <property type="entry name" value="PDS5"/>
    <property type="match status" value="1"/>
</dbReference>
<evidence type="ECO:0000313" key="6">
    <source>
        <dbReference type="Proteomes" id="UP000015453"/>
    </source>
</evidence>
<comment type="subcellular location">
    <subcellularLocation>
        <location evidence="1">Nucleus</location>
    </subcellularLocation>
</comment>
<dbReference type="InterPro" id="IPR039776">
    <property type="entry name" value="Pds5"/>
</dbReference>
<evidence type="ECO:0008006" key="7">
    <source>
        <dbReference type="Google" id="ProtNLM"/>
    </source>
</evidence>
<keyword evidence="6" id="KW-1185">Reference proteome</keyword>
<keyword evidence="2" id="KW-0227">DNA damage</keyword>
<protein>
    <recommendedName>
        <fullName evidence="7">Mon2/Sec7/BIG1-like dimerisation and cyclophilin-binding domain-containing protein</fullName>
    </recommendedName>
</protein>
<dbReference type="GO" id="GO:0000785">
    <property type="term" value="C:chromatin"/>
    <property type="evidence" value="ECO:0007669"/>
    <property type="project" value="TreeGrafter"/>
</dbReference>
<organism evidence="5 6">
    <name type="scientific">Genlisea aurea</name>
    <dbReference type="NCBI Taxonomy" id="192259"/>
    <lineage>
        <taxon>Eukaryota</taxon>
        <taxon>Viridiplantae</taxon>
        <taxon>Streptophyta</taxon>
        <taxon>Embryophyta</taxon>
        <taxon>Tracheophyta</taxon>
        <taxon>Spermatophyta</taxon>
        <taxon>Magnoliopsida</taxon>
        <taxon>eudicotyledons</taxon>
        <taxon>Gunneridae</taxon>
        <taxon>Pentapetalae</taxon>
        <taxon>asterids</taxon>
        <taxon>lamiids</taxon>
        <taxon>Lamiales</taxon>
        <taxon>Lentibulariaceae</taxon>
        <taxon>Genlisea</taxon>
    </lineage>
</organism>
<dbReference type="OrthoDB" id="894386at2759"/>
<dbReference type="GO" id="GO:0007064">
    <property type="term" value="P:mitotic sister chromatid cohesion"/>
    <property type="evidence" value="ECO:0007669"/>
    <property type="project" value="InterPro"/>
</dbReference>
<dbReference type="PANTHER" id="PTHR12663:SF69">
    <property type="entry name" value="SISTER CHROMATID COHESION PROTEIN PDS5 HOMOLOG E"/>
    <property type="match status" value="1"/>
</dbReference>
<evidence type="ECO:0000256" key="2">
    <source>
        <dbReference type="ARBA" id="ARBA00022763"/>
    </source>
</evidence>
<keyword evidence="3" id="KW-0234">DNA repair</keyword>
<dbReference type="PANTHER" id="PTHR12663">
    <property type="entry name" value="ANDROGEN INDUCED INHIBITOR OF PROLIFERATION AS3 / PDS5-RELATED"/>
    <property type="match status" value="1"/>
</dbReference>
<gene>
    <name evidence="5" type="ORF">M569_02575</name>
</gene>